<dbReference type="AlphaFoldDB" id="Q73P23"/>
<keyword evidence="2" id="KW-1185">Reference proteome</keyword>
<evidence type="ECO:0000313" key="1">
    <source>
        <dbReference type="EMBL" id="AAS11467.1"/>
    </source>
</evidence>
<accession>Q73P23</accession>
<organism evidence="1 2">
    <name type="scientific">Treponema denticola (strain ATCC 35405 / DSM 14222 / CIP 103919 / JCM 8153 / KCTC 15104)</name>
    <dbReference type="NCBI Taxonomy" id="243275"/>
    <lineage>
        <taxon>Bacteria</taxon>
        <taxon>Pseudomonadati</taxon>
        <taxon>Spirochaetota</taxon>
        <taxon>Spirochaetia</taxon>
        <taxon>Spirochaetales</taxon>
        <taxon>Treponemataceae</taxon>
        <taxon>Treponema</taxon>
    </lineage>
</organism>
<dbReference type="KEGG" id="tde:TDE_0976"/>
<name>Q73P23_TREDE</name>
<reference evidence="1 2" key="1">
    <citation type="journal article" date="2004" name="Proc. Natl. Acad. Sci. U.S.A.">
        <title>Comparison of the genome of the oral pathogen Treponema denticola with other spirochete genomes.</title>
        <authorList>
            <person name="Seshadri R."/>
            <person name="Myers G.S."/>
            <person name="Tettelin H."/>
            <person name="Eisen J.A."/>
            <person name="Heidelberg J.F."/>
            <person name="Dodson R.J."/>
            <person name="Davidsen T.M."/>
            <person name="DeBoy R.T."/>
            <person name="Fouts D.E."/>
            <person name="Haft D.H."/>
            <person name="Selengut J."/>
            <person name="Ren Q."/>
            <person name="Brinkac L.M."/>
            <person name="Madupu R."/>
            <person name="Kolonay J."/>
            <person name="Durkin S.A."/>
            <person name="Daugherty S.C."/>
            <person name="Shetty J."/>
            <person name="Shvartsbeyn A."/>
            <person name="Gebregeorgis E."/>
            <person name="Geer K."/>
            <person name="Tsegaye G."/>
            <person name="Malek J."/>
            <person name="Ayodeji B."/>
            <person name="Shatsman S."/>
            <person name="McLeod M.P."/>
            <person name="Smajs D."/>
            <person name="Howell J.K."/>
            <person name="Pal S."/>
            <person name="Amin A."/>
            <person name="Vashisth P."/>
            <person name="McNeill T.Z."/>
            <person name="Xiang Q."/>
            <person name="Sodergren E."/>
            <person name="Baca E."/>
            <person name="Weinstock G.M."/>
            <person name="Norris S.J."/>
            <person name="Fraser C.M."/>
            <person name="Paulsen I.T."/>
        </authorList>
    </citation>
    <scope>NUCLEOTIDE SEQUENCE [LARGE SCALE GENOMIC DNA]</scope>
    <source>
        <strain evidence="2">ATCC 35405 / DSM 14222 / CIP 103919 / JCM 8153 / KCTC 15104</strain>
    </source>
</reference>
<proteinExistence type="predicted"/>
<evidence type="ECO:0000313" key="2">
    <source>
        <dbReference type="Proteomes" id="UP000008212"/>
    </source>
</evidence>
<sequence length="130" mass="14906">MLYCTLMTEKHTARSYKHSQQKNAKSCEKHLTRYKVSVKIRSLAASQPRSLAASQPRSLAAEAFPCLNKFTIKHKQIYSHKKPQRSPSLELRSTSQRIIKDSITKTLLNLFASLAYSAVKLKINFDRRIV</sequence>
<dbReference type="PaxDb" id="243275-TDE_0976"/>
<dbReference type="STRING" id="243275.TDE_0976"/>
<dbReference type="EMBL" id="AE017226">
    <property type="protein sequence ID" value="AAS11467.1"/>
    <property type="molecule type" value="Genomic_DNA"/>
</dbReference>
<dbReference type="OrthoDB" id="10005290at2"/>
<protein>
    <submittedName>
        <fullName evidence="1">Uncharacterized protein</fullName>
    </submittedName>
</protein>
<dbReference type="HOGENOM" id="CLU_1884863_0_0_12"/>
<gene>
    <name evidence="1" type="ordered locus">TDE_0976</name>
</gene>
<dbReference type="eggNOG" id="ENOG5031DVR">
    <property type="taxonomic scope" value="Bacteria"/>
</dbReference>
<dbReference type="Proteomes" id="UP000008212">
    <property type="component" value="Chromosome"/>
</dbReference>